<feature type="compositionally biased region" description="Low complexity" evidence="1">
    <location>
        <begin position="509"/>
        <end position="523"/>
    </location>
</feature>
<gene>
    <name evidence="2" type="ORF">Cvel_3313</name>
</gene>
<organism evidence="2">
    <name type="scientific">Chromera velia CCMP2878</name>
    <dbReference type="NCBI Taxonomy" id="1169474"/>
    <lineage>
        <taxon>Eukaryota</taxon>
        <taxon>Sar</taxon>
        <taxon>Alveolata</taxon>
        <taxon>Colpodellida</taxon>
        <taxon>Chromeraceae</taxon>
        <taxon>Chromera</taxon>
    </lineage>
</organism>
<feature type="region of interest" description="Disordered" evidence="1">
    <location>
        <begin position="74"/>
        <end position="96"/>
    </location>
</feature>
<feature type="compositionally biased region" description="Polar residues" evidence="1">
    <location>
        <begin position="82"/>
        <end position="94"/>
    </location>
</feature>
<feature type="compositionally biased region" description="Polar residues" evidence="1">
    <location>
        <begin position="408"/>
        <end position="420"/>
    </location>
</feature>
<feature type="compositionally biased region" description="Basic and acidic residues" evidence="1">
    <location>
        <begin position="802"/>
        <end position="827"/>
    </location>
</feature>
<feature type="compositionally biased region" description="Basic and acidic residues" evidence="1">
    <location>
        <begin position="227"/>
        <end position="240"/>
    </location>
</feature>
<sequence>MDFSLCCCDERRRKTWRREQKISARDRSSSLFRPETVGVQRNQWDTQRSLLRQAILPSTRFSFLQGGEVLRRQRLSRDFKNPKSTRNSPPTSLVLSPIPPSDVISFPLHTKSSTPLNQKFGECGSLPLPLVSPVDPHGRPSVSAPQNQVDSKTSNYFWSTESEEEEETDSREDTNTTTARILSPSKTFSASEYWCTDSEETDSQSDQHRDSLAASESEGDAVPLQEGSKREGGEKKREINHLSFRHTVSSPFSVSSSSAPAASRRAFSSSFSLLGGDDQNSSLLSFFGFGVFGGRGRSSAPAECLEGMEQGAVDRETKRGKEGKRERGAEKIKKTDRKGGARETGETGERGERERGQRLRKRLERLSALLSSLADQVDSSLQVDGGEGGGYRTGNMRSMGTRSGSSSEQGDGTHSPSHSGSVVWRGNRSRKNSGFFPFWSSWFSLSPSDSIKKGEGKRADRERERGNLTERRHTRLLLARLTSLQSQVAAEREKFRKLDRHIRTAAGLSSDPSGDSSPCPWSSLHSPSNFKASTVRVTQTENTGGIPSGSLRSPPCLLSESPQGETKSTRVRICPASKPTLPLSVSQSAAEGAMEEEKERRKRGIHTAEAERKEGIVTSSPFPSPPPPWSSESSRADRAPAFIAMLGGDREEEGGRKEKINASGEEEEEGGGKRSKRGRQDGQQTQSPRLPLPFLMEAGDDLERLMTGLKKREKNAETLRRSVAGVMREASSSSSQAGAFSFPFSSMGFGQTSSGVFPPPPPHFVRRHRGNGGGQGKARSRSESEKETQCFEAAVALVRGGDGGRKMRNEPSKGQRDETARGPKRQDSALSPSSEETIPASKGQFDDSPFPSPSNTSLCLHIPESPYTLTSESCSCTSSPLPPSRMGPSHLKQKPFLSADKGPKAKPTSIEDKVGKSPQAEQACRSERAEGDHSGETKLTKEVQDKTTDTPIPPTKPKYSKSDHDHLINDLPRETDLEPTRQQHEEKEENQRRADADCATVPTVQLQLPPGDDPETRPVFDNPSECCSPGTLTEADSPPPLSAAPVSAKKTVTEERGIFTARVKERKRGEGEAFELKKGARKSESASGSCPDPQKQKATTSFQGARPASRSLFNFSAYFSSSQNSQQKRPP</sequence>
<feature type="compositionally biased region" description="Low complexity" evidence="1">
    <location>
        <begin position="868"/>
        <end position="879"/>
    </location>
</feature>
<dbReference type="VEuPathDB" id="CryptoDB:Cvel_3313"/>
<feature type="compositionally biased region" description="Basic and acidic residues" evidence="1">
    <location>
        <begin position="1067"/>
        <end position="1084"/>
    </location>
</feature>
<feature type="region of interest" description="Disordered" evidence="1">
    <location>
        <begin position="752"/>
        <end position="1107"/>
    </location>
</feature>
<feature type="region of interest" description="Disordered" evidence="1">
    <location>
        <begin position="298"/>
        <end position="358"/>
    </location>
</feature>
<feature type="compositionally biased region" description="Basic and acidic residues" evidence="1">
    <location>
        <begin position="924"/>
        <end position="948"/>
    </location>
</feature>
<feature type="region of interest" description="Disordered" evidence="1">
    <location>
        <begin position="506"/>
        <end position="528"/>
    </location>
</feature>
<accession>A0A0G4FHG1</accession>
<feature type="compositionally biased region" description="Low complexity" evidence="1">
    <location>
        <begin position="396"/>
        <end position="407"/>
    </location>
</feature>
<name>A0A0G4FHG1_9ALVE</name>
<feature type="region of interest" description="Disordered" evidence="1">
    <location>
        <begin position="196"/>
        <end position="261"/>
    </location>
</feature>
<feature type="region of interest" description="Disordered" evidence="1">
    <location>
        <begin position="131"/>
        <end position="182"/>
    </location>
</feature>
<feature type="compositionally biased region" description="Basic and acidic residues" evidence="1">
    <location>
        <begin position="312"/>
        <end position="357"/>
    </location>
</feature>
<feature type="compositionally biased region" description="Basic and acidic residues" evidence="1">
    <location>
        <begin position="450"/>
        <end position="469"/>
    </location>
</feature>
<feature type="region of interest" description="Disordered" evidence="1">
    <location>
        <begin position="380"/>
        <end position="425"/>
    </location>
</feature>
<dbReference type="AlphaFoldDB" id="A0A0G4FHG1"/>
<feature type="compositionally biased region" description="Acidic residues" evidence="1">
    <location>
        <begin position="161"/>
        <end position="170"/>
    </location>
</feature>
<feature type="compositionally biased region" description="Polar residues" evidence="1">
    <location>
        <begin position="143"/>
        <end position="158"/>
    </location>
</feature>
<feature type="region of interest" description="Disordered" evidence="1">
    <location>
        <begin position="540"/>
        <end position="694"/>
    </location>
</feature>
<dbReference type="EMBL" id="CDMZ01000352">
    <property type="protein sequence ID" value="CEM12424.1"/>
    <property type="molecule type" value="Genomic_DNA"/>
</dbReference>
<reference evidence="2" key="1">
    <citation type="submission" date="2014-11" db="EMBL/GenBank/DDBJ databases">
        <authorList>
            <person name="Otto D Thomas"/>
            <person name="Naeem Raeece"/>
        </authorList>
    </citation>
    <scope>NUCLEOTIDE SEQUENCE</scope>
</reference>
<feature type="region of interest" description="Disordered" evidence="1">
    <location>
        <begin position="449"/>
        <end position="469"/>
    </location>
</feature>
<feature type="compositionally biased region" description="Basic and acidic residues" evidence="1">
    <location>
        <begin position="780"/>
        <end position="789"/>
    </location>
</feature>
<feature type="compositionally biased region" description="Basic and acidic residues" evidence="1">
    <location>
        <begin position="606"/>
        <end position="615"/>
    </location>
</feature>
<evidence type="ECO:0000256" key="1">
    <source>
        <dbReference type="SAM" id="MobiDB-lite"/>
    </source>
</evidence>
<feature type="compositionally biased region" description="Basic and acidic residues" evidence="1">
    <location>
        <begin position="960"/>
        <end position="996"/>
    </location>
</feature>
<proteinExistence type="predicted"/>
<evidence type="ECO:0000313" key="2">
    <source>
        <dbReference type="EMBL" id="CEM12424.1"/>
    </source>
</evidence>
<feature type="compositionally biased region" description="Low complexity" evidence="1">
    <location>
        <begin position="248"/>
        <end position="261"/>
    </location>
</feature>
<protein>
    <submittedName>
        <fullName evidence="2">Uncharacterized protein</fullName>
    </submittedName>
</protein>